<evidence type="ECO:0000256" key="4">
    <source>
        <dbReference type="PROSITE-ProRule" id="PRU01248"/>
    </source>
</evidence>
<dbReference type="GO" id="GO:0006310">
    <property type="term" value="P:DNA recombination"/>
    <property type="evidence" value="ECO:0007669"/>
    <property type="project" value="UniProtKB-KW"/>
</dbReference>
<dbReference type="InterPro" id="IPR013762">
    <property type="entry name" value="Integrase-like_cat_sf"/>
</dbReference>
<name>A0A3G6JD89_LACDL</name>
<evidence type="ECO:0000313" key="7">
    <source>
        <dbReference type="EMBL" id="AZA15947.1"/>
    </source>
</evidence>
<sequence length="370" mass="42968">MKTYPIGKPKKMKSGKYQWYQRYRDPLTGKIKRVTCLLSRGSQQARKEAELILARKLADISDARTETNITIGELSKLFLDHERERGVKPTTLSVRRTGMSAMLNYFGEDAIAKNITKPMVTKYLQSSLKKKSNSTVHVYRVGMSTMYDFAIDYGYLTENPAKGLRIQWKPQKPTSITDKYFTDEELNNLFAVIDRPDYLRLFKFMYLTGMRFGEATGLQFKNIHDQYADITGTMWANGIKSDSPKTLASFRSVFLPKQAIEIVEWFKQHDRNAEPDDFIFINQLKHVPFKMNTVALYLKNKSKEAGIDRKITTHFFRHTHISKLAEQGVPLHVIQKRVGHIKAETTREIYLHVTKKMQEDMEKQINDFSI</sequence>
<dbReference type="PANTHER" id="PTHR30349:SF64">
    <property type="entry name" value="PROPHAGE INTEGRASE INTD-RELATED"/>
    <property type="match status" value="1"/>
</dbReference>
<evidence type="ECO:0000259" key="5">
    <source>
        <dbReference type="PROSITE" id="PS51898"/>
    </source>
</evidence>
<dbReference type="EMBL" id="CP031023">
    <property type="protein sequence ID" value="AZA15947.1"/>
    <property type="molecule type" value="Genomic_DNA"/>
</dbReference>
<dbReference type="Gene3D" id="1.10.150.130">
    <property type="match status" value="1"/>
</dbReference>
<dbReference type="InterPro" id="IPR044068">
    <property type="entry name" value="CB"/>
</dbReference>
<dbReference type="InterPro" id="IPR011010">
    <property type="entry name" value="DNA_brk_join_enz"/>
</dbReference>
<dbReference type="Pfam" id="PF00589">
    <property type="entry name" value="Phage_integrase"/>
    <property type="match status" value="1"/>
</dbReference>
<organism evidence="7">
    <name type="scientific">Lactobacillus delbrueckii subsp. lactis</name>
    <dbReference type="NCBI Taxonomy" id="29397"/>
    <lineage>
        <taxon>Bacteria</taxon>
        <taxon>Bacillati</taxon>
        <taxon>Bacillota</taxon>
        <taxon>Bacilli</taxon>
        <taxon>Lactobacillales</taxon>
        <taxon>Lactobacillaceae</taxon>
        <taxon>Lactobacillus</taxon>
    </lineage>
</organism>
<reference evidence="7" key="1">
    <citation type="submission" date="2018-07" db="EMBL/GenBank/DDBJ databases">
        <authorList>
            <person name="Somerville V."/>
        </authorList>
    </citation>
    <scope>NUCLEOTIDE SEQUENCE</scope>
    <source>
        <strain evidence="7">NWC_2_2</strain>
    </source>
</reference>
<dbReference type="PROSITE" id="PS51898">
    <property type="entry name" value="TYR_RECOMBINASE"/>
    <property type="match status" value="1"/>
</dbReference>
<gene>
    <name evidence="7" type="ORF">DQL93_04845</name>
</gene>
<dbReference type="AlphaFoldDB" id="A0A3G6JD89"/>
<dbReference type="GO" id="GO:0015074">
    <property type="term" value="P:DNA integration"/>
    <property type="evidence" value="ECO:0007669"/>
    <property type="project" value="InterPro"/>
</dbReference>
<proteinExistence type="inferred from homology"/>
<evidence type="ECO:0000256" key="1">
    <source>
        <dbReference type="ARBA" id="ARBA00008857"/>
    </source>
</evidence>
<feature type="domain" description="Core-binding (CB)" evidence="6">
    <location>
        <begin position="69"/>
        <end position="151"/>
    </location>
</feature>
<dbReference type="InterPro" id="IPR002104">
    <property type="entry name" value="Integrase_catalytic"/>
</dbReference>
<dbReference type="InterPro" id="IPR050090">
    <property type="entry name" value="Tyrosine_recombinase_XerCD"/>
</dbReference>
<evidence type="ECO:0000256" key="2">
    <source>
        <dbReference type="ARBA" id="ARBA00023125"/>
    </source>
</evidence>
<evidence type="ECO:0000256" key="3">
    <source>
        <dbReference type="ARBA" id="ARBA00023172"/>
    </source>
</evidence>
<feature type="domain" description="Tyr recombinase" evidence="5">
    <location>
        <begin position="176"/>
        <end position="363"/>
    </location>
</feature>
<accession>A0A3G6JD89</accession>
<dbReference type="SUPFAM" id="SSF56349">
    <property type="entry name" value="DNA breaking-rejoining enzymes"/>
    <property type="match status" value="1"/>
</dbReference>
<protein>
    <submittedName>
        <fullName evidence="7">Site-specific integrase</fullName>
    </submittedName>
</protein>
<comment type="similarity">
    <text evidence="1">Belongs to the 'phage' integrase family.</text>
</comment>
<dbReference type="PROSITE" id="PS51900">
    <property type="entry name" value="CB"/>
    <property type="match status" value="1"/>
</dbReference>
<keyword evidence="2 4" id="KW-0238">DNA-binding</keyword>
<dbReference type="PANTHER" id="PTHR30349">
    <property type="entry name" value="PHAGE INTEGRASE-RELATED"/>
    <property type="match status" value="1"/>
</dbReference>
<evidence type="ECO:0000259" key="6">
    <source>
        <dbReference type="PROSITE" id="PS51900"/>
    </source>
</evidence>
<dbReference type="InterPro" id="IPR010998">
    <property type="entry name" value="Integrase_recombinase_N"/>
</dbReference>
<dbReference type="Gene3D" id="1.10.443.10">
    <property type="entry name" value="Intergrase catalytic core"/>
    <property type="match status" value="1"/>
</dbReference>
<keyword evidence="3" id="KW-0233">DNA recombination</keyword>
<dbReference type="GO" id="GO:0003677">
    <property type="term" value="F:DNA binding"/>
    <property type="evidence" value="ECO:0007669"/>
    <property type="project" value="UniProtKB-UniRule"/>
</dbReference>
<dbReference type="CDD" id="cd01189">
    <property type="entry name" value="INT_ICEBs1_C_like"/>
    <property type="match status" value="1"/>
</dbReference>